<dbReference type="PRINTS" id="PR00344">
    <property type="entry name" value="BCTRLSENSOR"/>
</dbReference>
<keyword evidence="7 13" id="KW-0418">Kinase</keyword>
<evidence type="ECO:0000256" key="11">
    <source>
        <dbReference type="SAM" id="Phobius"/>
    </source>
</evidence>
<feature type="transmembrane region" description="Helical" evidence="11">
    <location>
        <begin position="14"/>
        <end position="38"/>
    </location>
</feature>
<proteinExistence type="predicted"/>
<keyword evidence="10 11" id="KW-0472">Membrane</keyword>
<dbReference type="PANTHER" id="PTHR45436:SF15">
    <property type="entry name" value="SENSOR HISTIDINE KINASE CUSS"/>
    <property type="match status" value="1"/>
</dbReference>
<reference evidence="13 14" key="1">
    <citation type="submission" date="2017-08" db="EMBL/GenBank/DDBJ databases">
        <title>Infants hospitalized years apart are colonized by the same room-sourced microbial strains.</title>
        <authorList>
            <person name="Brooks B."/>
            <person name="Olm M.R."/>
            <person name="Firek B.A."/>
            <person name="Baker R."/>
            <person name="Thomas B.C."/>
            <person name="Morowitz M.J."/>
            <person name="Banfield J.F."/>
        </authorList>
    </citation>
    <scope>NUCLEOTIDE SEQUENCE [LARGE SCALE GENOMIC DNA]</scope>
    <source>
        <strain evidence="13">S2_018_000_R2_101</strain>
    </source>
</reference>
<protein>
    <recommendedName>
        <fullName evidence="3">histidine kinase</fullName>
        <ecNumber evidence="3">2.7.13.3</ecNumber>
    </recommendedName>
</protein>
<dbReference type="SUPFAM" id="SSF47384">
    <property type="entry name" value="Homodimeric domain of signal transducing histidine kinase"/>
    <property type="match status" value="1"/>
</dbReference>
<evidence type="ECO:0000259" key="12">
    <source>
        <dbReference type="PROSITE" id="PS50109"/>
    </source>
</evidence>
<dbReference type="InterPro" id="IPR036890">
    <property type="entry name" value="HATPase_C_sf"/>
</dbReference>
<dbReference type="GO" id="GO:0000155">
    <property type="term" value="F:phosphorelay sensor kinase activity"/>
    <property type="evidence" value="ECO:0007669"/>
    <property type="project" value="InterPro"/>
</dbReference>
<dbReference type="InterPro" id="IPR003661">
    <property type="entry name" value="HisK_dim/P_dom"/>
</dbReference>
<evidence type="ECO:0000256" key="5">
    <source>
        <dbReference type="ARBA" id="ARBA00022679"/>
    </source>
</evidence>
<evidence type="ECO:0000256" key="2">
    <source>
        <dbReference type="ARBA" id="ARBA00004141"/>
    </source>
</evidence>
<gene>
    <name evidence="13" type="ORF">DI623_11235</name>
</gene>
<evidence type="ECO:0000256" key="8">
    <source>
        <dbReference type="ARBA" id="ARBA00022989"/>
    </source>
</evidence>
<evidence type="ECO:0000313" key="13">
    <source>
        <dbReference type="EMBL" id="PZO89157.1"/>
    </source>
</evidence>
<keyword evidence="6 11" id="KW-0812">Transmembrane</keyword>
<name>A0A2W5A7E7_9SPHN</name>
<accession>A0A2W5A7E7</accession>
<dbReference type="SMART" id="SM00387">
    <property type="entry name" value="HATPase_c"/>
    <property type="match status" value="1"/>
</dbReference>
<dbReference type="EC" id="2.7.13.3" evidence="3"/>
<evidence type="ECO:0000256" key="1">
    <source>
        <dbReference type="ARBA" id="ARBA00000085"/>
    </source>
</evidence>
<feature type="transmembrane region" description="Helical" evidence="11">
    <location>
        <begin position="58"/>
        <end position="77"/>
    </location>
</feature>
<dbReference type="EMBL" id="QFNN01000071">
    <property type="protein sequence ID" value="PZO89157.1"/>
    <property type="molecule type" value="Genomic_DNA"/>
</dbReference>
<evidence type="ECO:0000313" key="14">
    <source>
        <dbReference type="Proteomes" id="UP000249066"/>
    </source>
</evidence>
<dbReference type="PROSITE" id="PS50109">
    <property type="entry name" value="HIS_KIN"/>
    <property type="match status" value="1"/>
</dbReference>
<feature type="domain" description="Histidine kinase" evidence="12">
    <location>
        <begin position="139"/>
        <end position="338"/>
    </location>
</feature>
<dbReference type="SMART" id="SM00388">
    <property type="entry name" value="HisKA"/>
    <property type="match status" value="1"/>
</dbReference>
<comment type="subcellular location">
    <subcellularLocation>
        <location evidence="2">Membrane</location>
        <topology evidence="2">Multi-pass membrane protein</topology>
    </subcellularLocation>
</comment>
<dbReference type="InterPro" id="IPR050428">
    <property type="entry name" value="TCS_sensor_his_kinase"/>
</dbReference>
<dbReference type="Pfam" id="PF02518">
    <property type="entry name" value="HATPase_c"/>
    <property type="match status" value="1"/>
</dbReference>
<dbReference type="InterPro" id="IPR005467">
    <property type="entry name" value="His_kinase_dom"/>
</dbReference>
<dbReference type="Pfam" id="PF00512">
    <property type="entry name" value="HisKA"/>
    <property type="match status" value="1"/>
</dbReference>
<dbReference type="SUPFAM" id="SSF55874">
    <property type="entry name" value="ATPase domain of HSP90 chaperone/DNA topoisomerase II/histidine kinase"/>
    <property type="match status" value="1"/>
</dbReference>
<dbReference type="InterPro" id="IPR003594">
    <property type="entry name" value="HATPase_dom"/>
</dbReference>
<evidence type="ECO:0000256" key="3">
    <source>
        <dbReference type="ARBA" id="ARBA00012438"/>
    </source>
</evidence>
<dbReference type="PANTHER" id="PTHR45436">
    <property type="entry name" value="SENSOR HISTIDINE KINASE YKOH"/>
    <property type="match status" value="1"/>
</dbReference>
<dbReference type="GO" id="GO:0005886">
    <property type="term" value="C:plasma membrane"/>
    <property type="evidence" value="ECO:0007669"/>
    <property type="project" value="TreeGrafter"/>
</dbReference>
<dbReference type="InterPro" id="IPR036097">
    <property type="entry name" value="HisK_dim/P_sf"/>
</dbReference>
<keyword evidence="5" id="KW-0808">Transferase</keyword>
<keyword evidence="8 11" id="KW-1133">Transmembrane helix</keyword>
<evidence type="ECO:0000256" key="7">
    <source>
        <dbReference type="ARBA" id="ARBA00022777"/>
    </source>
</evidence>
<dbReference type="Proteomes" id="UP000249066">
    <property type="component" value="Unassembled WGS sequence"/>
</dbReference>
<dbReference type="CDD" id="cd00082">
    <property type="entry name" value="HisKA"/>
    <property type="match status" value="1"/>
</dbReference>
<comment type="catalytic activity">
    <reaction evidence="1">
        <text>ATP + protein L-histidine = ADP + protein N-phospho-L-histidine.</text>
        <dbReference type="EC" id="2.7.13.3"/>
    </reaction>
</comment>
<evidence type="ECO:0000256" key="4">
    <source>
        <dbReference type="ARBA" id="ARBA00022553"/>
    </source>
</evidence>
<keyword evidence="9" id="KW-0902">Two-component regulatory system</keyword>
<dbReference type="Gene3D" id="3.30.565.10">
    <property type="entry name" value="Histidine kinase-like ATPase, C-terminal domain"/>
    <property type="match status" value="1"/>
</dbReference>
<organism evidence="13 14">
    <name type="scientific">Sphingomonas sanxanigenens</name>
    <dbReference type="NCBI Taxonomy" id="397260"/>
    <lineage>
        <taxon>Bacteria</taxon>
        <taxon>Pseudomonadati</taxon>
        <taxon>Pseudomonadota</taxon>
        <taxon>Alphaproteobacteria</taxon>
        <taxon>Sphingomonadales</taxon>
        <taxon>Sphingomonadaceae</taxon>
        <taxon>Sphingomonas</taxon>
    </lineage>
</organism>
<evidence type="ECO:0000256" key="10">
    <source>
        <dbReference type="ARBA" id="ARBA00023136"/>
    </source>
</evidence>
<dbReference type="InterPro" id="IPR004358">
    <property type="entry name" value="Sig_transdc_His_kin-like_C"/>
</dbReference>
<sequence length="338" mass="36559">MTDRRSVSRRLKRGLGLIGLVGTFLLLAAVVFFYSFTFAHLDAQAAMARASREMLEHVALPVAILMIPVTVLVLRVIRQAFRPLEEVAAEIEAVQGHERGFRIDNSQMPTEALPFTSAVNDLLARLDEAAKRQEAFAADVAHELRTPLALLSLELDRLEHDDAERLKKDVAAMRRLIDQLMLLAQIDADAVAQIPLAQISLSDVASDVVGAAAPAIIAGGKTIELVTGIHAPVTRGRREAISAALRNLIENAVRVTPAGGAIQVLVGPGASISVRDEGPGLPPDRLRNLVQRHRRADHASKDGAGLGLAIVERIMAAHEGTLETDPDRHDLILRFPEP</sequence>
<evidence type="ECO:0000256" key="6">
    <source>
        <dbReference type="ARBA" id="ARBA00022692"/>
    </source>
</evidence>
<keyword evidence="4" id="KW-0597">Phosphoprotein</keyword>
<dbReference type="AlphaFoldDB" id="A0A2W5A7E7"/>
<evidence type="ECO:0000256" key="9">
    <source>
        <dbReference type="ARBA" id="ARBA00023012"/>
    </source>
</evidence>
<dbReference type="Gene3D" id="1.10.287.130">
    <property type="match status" value="1"/>
</dbReference>
<comment type="caution">
    <text evidence="13">The sequence shown here is derived from an EMBL/GenBank/DDBJ whole genome shotgun (WGS) entry which is preliminary data.</text>
</comment>